<feature type="domain" description="Glucosamine/galactosamine-6-phosphate isomerase" evidence="7">
    <location>
        <begin position="16"/>
        <end position="233"/>
    </location>
</feature>
<organism evidence="8 9">
    <name type="scientific">Filobasidium floriforme</name>
    <dbReference type="NCBI Taxonomy" id="5210"/>
    <lineage>
        <taxon>Eukaryota</taxon>
        <taxon>Fungi</taxon>
        <taxon>Dikarya</taxon>
        <taxon>Basidiomycota</taxon>
        <taxon>Agaricomycotina</taxon>
        <taxon>Tremellomycetes</taxon>
        <taxon>Filobasidiales</taxon>
        <taxon>Filobasidiaceae</taxon>
        <taxon>Filobasidium</taxon>
    </lineage>
</organism>
<evidence type="ECO:0000256" key="6">
    <source>
        <dbReference type="RuleBase" id="RU365095"/>
    </source>
</evidence>
<evidence type="ECO:0000313" key="9">
    <source>
        <dbReference type="Proteomes" id="UP000812966"/>
    </source>
</evidence>
<dbReference type="Pfam" id="PF01182">
    <property type="entry name" value="Glucosamine_iso"/>
    <property type="match status" value="1"/>
</dbReference>
<dbReference type="CDD" id="cd01400">
    <property type="entry name" value="6PGL"/>
    <property type="match status" value="1"/>
</dbReference>
<evidence type="ECO:0000256" key="2">
    <source>
        <dbReference type="ARBA" id="ARBA00004961"/>
    </source>
</evidence>
<dbReference type="InterPro" id="IPR039104">
    <property type="entry name" value="6PGL"/>
</dbReference>
<evidence type="ECO:0000313" key="8">
    <source>
        <dbReference type="EMBL" id="KAG7530368.1"/>
    </source>
</evidence>
<dbReference type="PANTHER" id="PTHR11054">
    <property type="entry name" value="6-PHOSPHOGLUCONOLACTONASE"/>
    <property type="match status" value="1"/>
</dbReference>
<evidence type="ECO:0000256" key="5">
    <source>
        <dbReference type="ARBA" id="ARBA00022801"/>
    </source>
</evidence>
<comment type="similarity">
    <text evidence="3 6">Belongs to the glucosamine/galactosamine-6-phosphate isomerase family. 6-phosphogluconolactonase subfamily.</text>
</comment>
<dbReference type="PANTHER" id="PTHR11054:SF0">
    <property type="entry name" value="6-PHOSPHOGLUCONOLACTONASE"/>
    <property type="match status" value="1"/>
</dbReference>
<dbReference type="GO" id="GO:0005975">
    <property type="term" value="P:carbohydrate metabolic process"/>
    <property type="evidence" value="ECO:0007669"/>
    <property type="project" value="UniProtKB-UniRule"/>
</dbReference>
<comment type="caution">
    <text evidence="8">The sequence shown here is derived from an EMBL/GenBank/DDBJ whole genome shotgun (WGS) entry which is preliminary data.</text>
</comment>
<evidence type="ECO:0000256" key="3">
    <source>
        <dbReference type="ARBA" id="ARBA00010662"/>
    </source>
</evidence>
<comment type="pathway">
    <text evidence="2 6">Carbohydrate degradation; pentose phosphate pathway; D-ribulose 5-phosphate from D-glucose 6-phosphate (oxidative stage): step 2/3.</text>
</comment>
<dbReference type="GO" id="GO:0017057">
    <property type="term" value="F:6-phosphogluconolactonase activity"/>
    <property type="evidence" value="ECO:0007669"/>
    <property type="project" value="UniProtKB-UniRule"/>
</dbReference>
<dbReference type="InterPro" id="IPR006148">
    <property type="entry name" value="Glc/Gal-6P_isomerase"/>
</dbReference>
<evidence type="ECO:0000256" key="1">
    <source>
        <dbReference type="ARBA" id="ARBA00000832"/>
    </source>
</evidence>
<dbReference type="UniPathway" id="UPA00115">
    <property type="reaction ID" value="UER00409"/>
</dbReference>
<dbReference type="InterPro" id="IPR005900">
    <property type="entry name" value="6-phosphogluconolactonase_DevB"/>
</dbReference>
<keyword evidence="9" id="KW-1185">Reference proteome</keyword>
<dbReference type="NCBIfam" id="TIGR01198">
    <property type="entry name" value="pgl"/>
    <property type="match status" value="1"/>
</dbReference>
<evidence type="ECO:0000256" key="4">
    <source>
        <dbReference type="ARBA" id="ARBA00013198"/>
    </source>
</evidence>
<comment type="catalytic activity">
    <reaction evidence="1 6">
        <text>6-phospho-D-glucono-1,5-lactone + H2O = 6-phospho-D-gluconate + H(+)</text>
        <dbReference type="Rhea" id="RHEA:12556"/>
        <dbReference type="ChEBI" id="CHEBI:15377"/>
        <dbReference type="ChEBI" id="CHEBI:15378"/>
        <dbReference type="ChEBI" id="CHEBI:57955"/>
        <dbReference type="ChEBI" id="CHEBI:58759"/>
        <dbReference type="EC" id="3.1.1.31"/>
    </reaction>
</comment>
<dbReference type="SUPFAM" id="SSF100950">
    <property type="entry name" value="NagB/RpiA/CoA transferase-like"/>
    <property type="match status" value="1"/>
</dbReference>
<accession>A0A8K0JHM8</accession>
<keyword evidence="5 6" id="KW-0378">Hydrolase</keyword>
<proteinExistence type="inferred from homology"/>
<sequence>MPPQPPAPPVFYSFDDNSKLVDSLANFVVKAQNDAIDKRGKFTLALSGGSLPNNLKGLVGQQGVHWEKWEVFFCDERVVPLDHEDSNFRACNEAFLKHVPIPREQIHTIDESLLDDLDELSDQYEKQLIALFAEKNAARFPVFDLILLGMGPDGHTCSLFPGHELLSETDRWVAWLDDSPKPPNKRITFTYPVINHAYRCAFVISGESKQDMLHAILDEPEHGLPCSRVRPAAPGLVFWFADASAAKKTIYPTTEFKWIGSSAEAHEAAKMAHEAKKSAI</sequence>
<dbReference type="Gene3D" id="3.40.50.1360">
    <property type="match status" value="1"/>
</dbReference>
<dbReference type="GO" id="GO:0006098">
    <property type="term" value="P:pentose-phosphate shunt"/>
    <property type="evidence" value="ECO:0007669"/>
    <property type="project" value="UniProtKB-UniPathway"/>
</dbReference>
<name>A0A8K0JHM8_9TREE</name>
<dbReference type="InterPro" id="IPR037171">
    <property type="entry name" value="NagB/RpiA_transferase-like"/>
</dbReference>
<dbReference type="EC" id="3.1.1.31" evidence="4 6"/>
<gene>
    <name evidence="8" type="ORF">FFLO_05084</name>
</gene>
<dbReference type="FunFam" id="3.40.50.1360:FF:000005">
    <property type="entry name" value="6-phosphogluconolactonase"/>
    <property type="match status" value="1"/>
</dbReference>
<reference evidence="8" key="1">
    <citation type="submission" date="2020-04" db="EMBL/GenBank/DDBJ databases">
        <title>Analysis of mating type loci in Filobasidium floriforme.</title>
        <authorList>
            <person name="Nowrousian M."/>
        </authorList>
    </citation>
    <scope>NUCLEOTIDE SEQUENCE</scope>
    <source>
        <strain evidence="8">CBS 6242</strain>
    </source>
</reference>
<dbReference type="Proteomes" id="UP000812966">
    <property type="component" value="Unassembled WGS sequence"/>
</dbReference>
<evidence type="ECO:0000259" key="7">
    <source>
        <dbReference type="Pfam" id="PF01182"/>
    </source>
</evidence>
<dbReference type="EMBL" id="JABELV010000120">
    <property type="protein sequence ID" value="KAG7530368.1"/>
    <property type="molecule type" value="Genomic_DNA"/>
</dbReference>
<dbReference type="OrthoDB" id="432544at2759"/>
<dbReference type="AlphaFoldDB" id="A0A8K0JHM8"/>
<comment type="function">
    <text evidence="6">Hydrolysis of 6-phosphogluconolactone to 6-phosphogluconate.</text>
</comment>
<protein>
    <recommendedName>
        <fullName evidence="4 6">6-phosphogluconolactonase</fullName>
        <shortName evidence="6">6PGL</shortName>
        <ecNumber evidence="4 6">3.1.1.31</ecNumber>
    </recommendedName>
</protein>